<reference evidence="1" key="1">
    <citation type="journal article" date="2020" name="New Phytol.">
        <title>Comparative genomics reveals dynamic genome evolution in host specialist ectomycorrhizal fungi.</title>
        <authorList>
            <person name="Lofgren L.A."/>
            <person name="Nguyen N.H."/>
            <person name="Vilgalys R."/>
            <person name="Ruytinx J."/>
            <person name="Liao H.L."/>
            <person name="Branco S."/>
            <person name="Kuo A."/>
            <person name="LaButti K."/>
            <person name="Lipzen A."/>
            <person name="Andreopoulos W."/>
            <person name="Pangilinan J."/>
            <person name="Riley R."/>
            <person name="Hundley H."/>
            <person name="Na H."/>
            <person name="Barry K."/>
            <person name="Grigoriev I.V."/>
            <person name="Stajich J.E."/>
            <person name="Kennedy P.G."/>
        </authorList>
    </citation>
    <scope>NUCLEOTIDE SEQUENCE</scope>
    <source>
        <strain evidence="1">DOB743</strain>
    </source>
</reference>
<evidence type="ECO:0000313" key="1">
    <source>
        <dbReference type="EMBL" id="KAG1764501.1"/>
    </source>
</evidence>
<comment type="caution">
    <text evidence="1">The sequence shown here is derived from an EMBL/GenBank/DDBJ whole genome shotgun (WGS) entry which is preliminary data.</text>
</comment>
<dbReference type="AlphaFoldDB" id="A0A9P6ZI05"/>
<gene>
    <name evidence="1" type="ORF">EV702DRAFT_1182589</name>
</gene>
<accession>A0A9P6ZI05</accession>
<dbReference type="OrthoDB" id="3048541at2759"/>
<protein>
    <submittedName>
        <fullName evidence="1">Uncharacterized protein</fullName>
    </submittedName>
</protein>
<evidence type="ECO:0000313" key="2">
    <source>
        <dbReference type="Proteomes" id="UP000714275"/>
    </source>
</evidence>
<name>A0A9P6ZI05_9AGAM</name>
<keyword evidence="2" id="KW-1185">Reference proteome</keyword>
<proteinExistence type="predicted"/>
<sequence>MAISEHNIPRLQQIVSVALGNGASVREIINKLEDTLEGAYCPRGYGADDLDIATLVYRLGGRQLLFALNQKLSIPSLRTLRTRAAFTTITPTIGTIRNEHFDTNIQSGILSTRTDITSLHGVSIMIDEMAIEEMAVHYSKYNKIGGLCWKHSNLIDPVLRTYDSTVAIAQKIHDEEVHLGKEVTVIGVACFGEDELYPILVAPTCKTEDATDMEGVLGRALQRWKATGTDQTVGPIWSLATDGDATRRAAGHRLFIKQPLSMESPLYGILANMPGLNMWTGDNNVTLDFDLKHIFKRICTLIRSPAGITLNNGRVINAMMLAHYLVWLPAYDEAIELIRAIIELTQSQHTLLNDSFSPDVNRRADLMSIALLSDVIESFLIPFINVNLSLTEQVQYLSRFAHLSFALFRSHRRSFMSYQLGQYICPKVSVVAK</sequence>
<dbReference type="EMBL" id="JABBWD010000124">
    <property type="protein sequence ID" value="KAG1764501.1"/>
    <property type="molecule type" value="Genomic_DNA"/>
</dbReference>
<dbReference type="Proteomes" id="UP000714275">
    <property type="component" value="Unassembled WGS sequence"/>
</dbReference>
<organism evidence="1 2">
    <name type="scientific">Suillus placidus</name>
    <dbReference type="NCBI Taxonomy" id="48579"/>
    <lineage>
        <taxon>Eukaryota</taxon>
        <taxon>Fungi</taxon>
        <taxon>Dikarya</taxon>
        <taxon>Basidiomycota</taxon>
        <taxon>Agaricomycotina</taxon>
        <taxon>Agaricomycetes</taxon>
        <taxon>Agaricomycetidae</taxon>
        <taxon>Boletales</taxon>
        <taxon>Suillineae</taxon>
        <taxon>Suillaceae</taxon>
        <taxon>Suillus</taxon>
    </lineage>
</organism>